<evidence type="ECO:0000313" key="3">
    <source>
        <dbReference type="Proteomes" id="UP001296943"/>
    </source>
</evidence>
<name>A0ABS2N5X2_9BACI</name>
<gene>
    <name evidence="2" type="ORF">JOC48_004072</name>
</gene>
<evidence type="ECO:0000256" key="1">
    <source>
        <dbReference type="SAM" id="Phobius"/>
    </source>
</evidence>
<dbReference type="Proteomes" id="UP001296943">
    <property type="component" value="Unassembled WGS sequence"/>
</dbReference>
<keyword evidence="1" id="KW-0812">Transmembrane</keyword>
<comment type="caution">
    <text evidence="2">The sequence shown here is derived from an EMBL/GenBank/DDBJ whole genome shotgun (WGS) entry which is preliminary data.</text>
</comment>
<feature type="transmembrane region" description="Helical" evidence="1">
    <location>
        <begin position="88"/>
        <end position="106"/>
    </location>
</feature>
<keyword evidence="1" id="KW-0472">Membrane</keyword>
<keyword evidence="3" id="KW-1185">Reference proteome</keyword>
<evidence type="ECO:0000313" key="2">
    <source>
        <dbReference type="EMBL" id="MBM7573508.1"/>
    </source>
</evidence>
<evidence type="ECO:0008006" key="4">
    <source>
        <dbReference type="Google" id="ProtNLM"/>
    </source>
</evidence>
<sequence length="117" mass="13438">MKNPLFGTSFRVEHIINDPISKAGVHNMWLRTLFYGGIFYFIILILFIFLLLKNYTVNLKYNHLIYALLVGALIMSLGEPFAPFGPGTSYFLLWLVMGLLLQVKNLRKQSSLVEKVL</sequence>
<feature type="transmembrane region" description="Helical" evidence="1">
    <location>
        <begin position="33"/>
        <end position="52"/>
    </location>
</feature>
<feature type="transmembrane region" description="Helical" evidence="1">
    <location>
        <begin position="64"/>
        <end position="82"/>
    </location>
</feature>
<protein>
    <recommendedName>
        <fullName evidence="4">O-antigen ligase domain-containing protein</fullName>
    </recommendedName>
</protein>
<reference evidence="2 3" key="1">
    <citation type="submission" date="2021-01" db="EMBL/GenBank/DDBJ databases">
        <title>Genomic Encyclopedia of Type Strains, Phase IV (KMG-IV): sequencing the most valuable type-strain genomes for metagenomic binning, comparative biology and taxonomic classification.</title>
        <authorList>
            <person name="Goeker M."/>
        </authorList>
    </citation>
    <scope>NUCLEOTIDE SEQUENCE [LARGE SCALE GENOMIC DNA]</scope>
    <source>
        <strain evidence="2 3">DSM 23711</strain>
    </source>
</reference>
<organism evidence="2 3">
    <name type="scientific">Aquibacillus albus</name>
    <dbReference type="NCBI Taxonomy" id="1168171"/>
    <lineage>
        <taxon>Bacteria</taxon>
        <taxon>Bacillati</taxon>
        <taxon>Bacillota</taxon>
        <taxon>Bacilli</taxon>
        <taxon>Bacillales</taxon>
        <taxon>Bacillaceae</taxon>
        <taxon>Aquibacillus</taxon>
    </lineage>
</organism>
<keyword evidence="1" id="KW-1133">Transmembrane helix</keyword>
<dbReference type="EMBL" id="JAFBDR010000035">
    <property type="protein sequence ID" value="MBM7573508.1"/>
    <property type="molecule type" value="Genomic_DNA"/>
</dbReference>
<proteinExistence type="predicted"/>
<accession>A0ABS2N5X2</accession>